<proteinExistence type="predicted"/>
<reference evidence="2 3" key="1">
    <citation type="submission" date="2018-06" db="EMBL/GenBank/DDBJ databases">
        <title>Spongiibacterium sp. HME9304 Genome sequencing and assembly.</title>
        <authorList>
            <person name="Kang H."/>
            <person name="Kim H."/>
            <person name="Joh K."/>
        </authorList>
    </citation>
    <scope>NUCLEOTIDE SEQUENCE [LARGE SCALE GENOMIC DNA]</scope>
    <source>
        <strain evidence="2 3">HME9304</strain>
    </source>
</reference>
<sequence length="62" mass="7414">MVLFQAILIWLNISFSIGLQLFLMLTDNKNTLRVCFLILQYFDVKKEAMLKYAHFIINQFQI</sequence>
<evidence type="ECO:0000313" key="2">
    <source>
        <dbReference type="EMBL" id="AWX44016.1"/>
    </source>
</evidence>
<evidence type="ECO:0000313" key="3">
    <source>
        <dbReference type="Proteomes" id="UP000248536"/>
    </source>
</evidence>
<accession>A0A2Z4LQC8</accession>
<dbReference type="EMBL" id="CP030104">
    <property type="protein sequence ID" value="AWX44016.1"/>
    <property type="molecule type" value="Genomic_DNA"/>
</dbReference>
<keyword evidence="1" id="KW-0472">Membrane</keyword>
<keyword evidence="1" id="KW-0812">Transmembrane</keyword>
<keyword evidence="1" id="KW-1133">Transmembrane helix</keyword>
<dbReference type="AlphaFoldDB" id="A0A2Z4LQC8"/>
<name>A0A2Z4LQC8_9FLAO</name>
<dbReference type="Proteomes" id="UP000248536">
    <property type="component" value="Chromosome"/>
</dbReference>
<evidence type="ECO:0000256" key="1">
    <source>
        <dbReference type="SAM" id="Phobius"/>
    </source>
</evidence>
<keyword evidence="3" id="KW-1185">Reference proteome</keyword>
<organism evidence="2 3">
    <name type="scientific">Flagellimonas maritima</name>
    <dbReference type="NCBI Taxonomy" id="1383885"/>
    <lineage>
        <taxon>Bacteria</taxon>
        <taxon>Pseudomonadati</taxon>
        <taxon>Bacteroidota</taxon>
        <taxon>Flavobacteriia</taxon>
        <taxon>Flavobacteriales</taxon>
        <taxon>Flavobacteriaceae</taxon>
        <taxon>Flagellimonas</taxon>
    </lineage>
</organism>
<gene>
    <name evidence="2" type="ORF">HME9304_01016</name>
</gene>
<protein>
    <submittedName>
        <fullName evidence="2">Uncharacterized protein</fullName>
    </submittedName>
</protein>
<feature type="transmembrane region" description="Helical" evidence="1">
    <location>
        <begin position="6"/>
        <end position="25"/>
    </location>
</feature>
<dbReference type="KEGG" id="spon:HME9304_01016"/>